<accession>A0A0D2LQE0</accession>
<organism evidence="1 2">
    <name type="scientific">Monoraphidium neglectum</name>
    <dbReference type="NCBI Taxonomy" id="145388"/>
    <lineage>
        <taxon>Eukaryota</taxon>
        <taxon>Viridiplantae</taxon>
        <taxon>Chlorophyta</taxon>
        <taxon>core chlorophytes</taxon>
        <taxon>Chlorophyceae</taxon>
        <taxon>CS clade</taxon>
        <taxon>Sphaeropleales</taxon>
        <taxon>Selenastraceae</taxon>
        <taxon>Monoraphidium</taxon>
    </lineage>
</organism>
<evidence type="ECO:0000313" key="2">
    <source>
        <dbReference type="Proteomes" id="UP000054498"/>
    </source>
</evidence>
<dbReference type="EMBL" id="KK105915">
    <property type="protein sequence ID" value="KIY92141.1"/>
    <property type="molecule type" value="Genomic_DNA"/>
</dbReference>
<gene>
    <name evidence="1" type="ORF">MNEG_15822</name>
</gene>
<reference evidence="1 2" key="1">
    <citation type="journal article" date="2013" name="BMC Genomics">
        <title>Reconstruction of the lipid metabolism for the microalga Monoraphidium neglectum from its genome sequence reveals characteristics suitable for biofuel production.</title>
        <authorList>
            <person name="Bogen C."/>
            <person name="Al-Dilaimi A."/>
            <person name="Albersmeier A."/>
            <person name="Wichmann J."/>
            <person name="Grundmann M."/>
            <person name="Rupp O."/>
            <person name="Lauersen K.J."/>
            <person name="Blifernez-Klassen O."/>
            <person name="Kalinowski J."/>
            <person name="Goesmann A."/>
            <person name="Mussgnug J.H."/>
            <person name="Kruse O."/>
        </authorList>
    </citation>
    <scope>NUCLEOTIDE SEQUENCE [LARGE SCALE GENOMIC DNA]</scope>
    <source>
        <strain evidence="1 2">SAG 48.87</strain>
    </source>
</reference>
<keyword evidence="2" id="KW-1185">Reference proteome</keyword>
<evidence type="ECO:0008006" key="3">
    <source>
        <dbReference type="Google" id="ProtNLM"/>
    </source>
</evidence>
<dbReference type="AlphaFoldDB" id="A0A0D2LQE0"/>
<dbReference type="OrthoDB" id="20134at2759"/>
<feature type="non-terminal residue" evidence="1">
    <location>
        <position position="50"/>
    </location>
</feature>
<proteinExistence type="predicted"/>
<protein>
    <recommendedName>
        <fullName evidence="3">Protein kinase domain-containing protein</fullName>
    </recommendedName>
</protein>
<dbReference type="RefSeq" id="XP_013891161.1">
    <property type="nucleotide sequence ID" value="XM_014035707.1"/>
</dbReference>
<evidence type="ECO:0000313" key="1">
    <source>
        <dbReference type="EMBL" id="KIY92141.1"/>
    </source>
</evidence>
<name>A0A0D2LQE0_9CHLO</name>
<dbReference type="GeneID" id="25733521"/>
<dbReference type="Proteomes" id="UP000054498">
    <property type="component" value="Unassembled WGS sequence"/>
</dbReference>
<feature type="non-terminal residue" evidence="1">
    <location>
        <position position="1"/>
    </location>
</feature>
<sequence>QQQGATEVQAEEEAAVDKLAWPLRVLIAAGLAESIHSVHQAGVYHLDITP</sequence>
<dbReference type="KEGG" id="mng:MNEG_15822"/>